<evidence type="ECO:0000256" key="2">
    <source>
        <dbReference type="ARBA" id="ARBA00023015"/>
    </source>
</evidence>
<organism evidence="8 9">
    <name type="scientific">Enterococcus rivorum</name>
    <dbReference type="NCBI Taxonomy" id="762845"/>
    <lineage>
        <taxon>Bacteria</taxon>
        <taxon>Bacillati</taxon>
        <taxon>Bacillota</taxon>
        <taxon>Bacilli</taxon>
        <taxon>Lactobacillales</taxon>
        <taxon>Enterococcaceae</taxon>
        <taxon>Enterococcus</taxon>
    </lineage>
</organism>
<dbReference type="AlphaFoldDB" id="A0A1E5KT71"/>
<evidence type="ECO:0000313" key="8">
    <source>
        <dbReference type="EMBL" id="OEH81085.1"/>
    </source>
</evidence>
<evidence type="ECO:0000313" key="9">
    <source>
        <dbReference type="Proteomes" id="UP000095256"/>
    </source>
</evidence>
<evidence type="ECO:0000256" key="4">
    <source>
        <dbReference type="ARBA" id="ARBA00023125"/>
    </source>
</evidence>
<dbReference type="Gene3D" id="1.10.1740.10">
    <property type="match status" value="1"/>
</dbReference>
<dbReference type="RefSeq" id="WP_069700072.1">
    <property type="nucleotide sequence ID" value="NZ_JAGGMA010000005.1"/>
</dbReference>
<feature type="domain" description="RNA polymerase sigma factor 70 region 4 type 2" evidence="7">
    <location>
        <begin position="114"/>
        <end position="166"/>
    </location>
</feature>
<dbReference type="Pfam" id="PF08281">
    <property type="entry name" value="Sigma70_r4_2"/>
    <property type="match status" value="1"/>
</dbReference>
<dbReference type="CDD" id="cd06171">
    <property type="entry name" value="Sigma70_r4"/>
    <property type="match status" value="1"/>
</dbReference>
<dbReference type="InterPro" id="IPR013325">
    <property type="entry name" value="RNA_pol_sigma_r2"/>
</dbReference>
<dbReference type="InterPro" id="IPR013324">
    <property type="entry name" value="RNA_pol_sigma_r3/r4-like"/>
</dbReference>
<keyword evidence="3" id="KW-0731">Sigma factor</keyword>
<dbReference type="InterPro" id="IPR039425">
    <property type="entry name" value="RNA_pol_sigma-70-like"/>
</dbReference>
<comment type="caution">
    <text evidence="8">The sequence shown here is derived from an EMBL/GenBank/DDBJ whole genome shotgun (WGS) entry which is preliminary data.</text>
</comment>
<evidence type="ECO:0000256" key="3">
    <source>
        <dbReference type="ARBA" id="ARBA00023082"/>
    </source>
</evidence>
<dbReference type="STRING" id="762845.BCR26_05800"/>
<dbReference type="SUPFAM" id="SSF88946">
    <property type="entry name" value="Sigma2 domain of RNA polymerase sigma factors"/>
    <property type="match status" value="1"/>
</dbReference>
<sequence length="179" mass="21189">MDENLIELIKREDFQGLELLIEEYGSSIMKTISSVLSYPYEKSSIDDVMNETLYQIFTKIHSYNPEKSSLQTWLLVVARNRSIDEKRKLFRQRNTTVNDDEEGGGEEARVLEKESFLELIDRLSEEDQKIFLYCYFYQFSAKEIAEILNLSEEKIYNRLSRGRKKLKEMSRGGTKNEWI</sequence>
<dbReference type="InterPro" id="IPR014284">
    <property type="entry name" value="RNA_pol_sigma-70_dom"/>
</dbReference>
<dbReference type="GO" id="GO:0003677">
    <property type="term" value="F:DNA binding"/>
    <property type="evidence" value="ECO:0007669"/>
    <property type="project" value="UniProtKB-KW"/>
</dbReference>
<dbReference type="PANTHER" id="PTHR43133:SF8">
    <property type="entry name" value="RNA POLYMERASE SIGMA FACTOR HI_1459-RELATED"/>
    <property type="match status" value="1"/>
</dbReference>
<dbReference type="NCBIfam" id="TIGR02937">
    <property type="entry name" value="sigma70-ECF"/>
    <property type="match status" value="1"/>
</dbReference>
<keyword evidence="9" id="KW-1185">Reference proteome</keyword>
<name>A0A1E5KT71_9ENTE</name>
<evidence type="ECO:0000256" key="1">
    <source>
        <dbReference type="ARBA" id="ARBA00010641"/>
    </source>
</evidence>
<evidence type="ECO:0000259" key="6">
    <source>
        <dbReference type="Pfam" id="PF04542"/>
    </source>
</evidence>
<dbReference type="GO" id="GO:0016987">
    <property type="term" value="F:sigma factor activity"/>
    <property type="evidence" value="ECO:0007669"/>
    <property type="project" value="UniProtKB-KW"/>
</dbReference>
<dbReference type="SUPFAM" id="SSF88659">
    <property type="entry name" value="Sigma3 and sigma4 domains of RNA polymerase sigma factors"/>
    <property type="match status" value="1"/>
</dbReference>
<keyword evidence="4" id="KW-0238">DNA-binding</keyword>
<dbReference type="Proteomes" id="UP000095256">
    <property type="component" value="Unassembled WGS sequence"/>
</dbReference>
<proteinExistence type="inferred from homology"/>
<dbReference type="InterPro" id="IPR013249">
    <property type="entry name" value="RNA_pol_sigma70_r4_t2"/>
</dbReference>
<dbReference type="InterPro" id="IPR007627">
    <property type="entry name" value="RNA_pol_sigma70_r2"/>
</dbReference>
<comment type="similarity">
    <text evidence="1">Belongs to the sigma-70 factor family. ECF subfamily.</text>
</comment>
<dbReference type="PANTHER" id="PTHR43133">
    <property type="entry name" value="RNA POLYMERASE ECF-TYPE SIGMA FACTO"/>
    <property type="match status" value="1"/>
</dbReference>
<evidence type="ECO:0000256" key="5">
    <source>
        <dbReference type="ARBA" id="ARBA00023163"/>
    </source>
</evidence>
<accession>A0A1E5KT71</accession>
<protein>
    <recommendedName>
        <fullName evidence="10">RNA polymerase subunit sigma-70</fullName>
    </recommendedName>
</protein>
<dbReference type="GO" id="GO:0006352">
    <property type="term" value="P:DNA-templated transcription initiation"/>
    <property type="evidence" value="ECO:0007669"/>
    <property type="project" value="InterPro"/>
</dbReference>
<keyword evidence="5" id="KW-0804">Transcription</keyword>
<dbReference type="EMBL" id="MIEK01000067">
    <property type="protein sequence ID" value="OEH81085.1"/>
    <property type="molecule type" value="Genomic_DNA"/>
</dbReference>
<evidence type="ECO:0008006" key="10">
    <source>
        <dbReference type="Google" id="ProtNLM"/>
    </source>
</evidence>
<reference evidence="8 9" key="1">
    <citation type="submission" date="2016-09" db="EMBL/GenBank/DDBJ databases">
        <authorList>
            <person name="Capua I."/>
            <person name="De Benedictis P."/>
            <person name="Joannis T."/>
            <person name="Lombin L.H."/>
            <person name="Cattoli G."/>
        </authorList>
    </citation>
    <scope>NUCLEOTIDE SEQUENCE [LARGE SCALE GENOMIC DNA]</scope>
    <source>
        <strain evidence="8 9">LMG 25899</strain>
    </source>
</reference>
<gene>
    <name evidence="8" type="ORF">BCR26_05800</name>
</gene>
<feature type="domain" description="RNA polymerase sigma-70 region 2" evidence="6">
    <location>
        <begin position="20"/>
        <end position="88"/>
    </location>
</feature>
<dbReference type="Pfam" id="PF04542">
    <property type="entry name" value="Sigma70_r2"/>
    <property type="match status" value="1"/>
</dbReference>
<dbReference type="InterPro" id="IPR036388">
    <property type="entry name" value="WH-like_DNA-bd_sf"/>
</dbReference>
<dbReference type="Gene3D" id="1.10.10.10">
    <property type="entry name" value="Winged helix-like DNA-binding domain superfamily/Winged helix DNA-binding domain"/>
    <property type="match status" value="1"/>
</dbReference>
<evidence type="ECO:0000259" key="7">
    <source>
        <dbReference type="Pfam" id="PF08281"/>
    </source>
</evidence>
<keyword evidence="2" id="KW-0805">Transcription regulation</keyword>